<dbReference type="InterPro" id="IPR021054">
    <property type="entry name" value="Cell_wall_mannoprotein_1"/>
</dbReference>
<dbReference type="Gene3D" id="1.20.1280.140">
    <property type="match status" value="1"/>
</dbReference>
<dbReference type="Proteomes" id="UP000001798">
    <property type="component" value="Chromosome 6"/>
</dbReference>
<reference evidence="1 2" key="1">
    <citation type="journal article" date="2011" name="PLoS Genet.">
        <title>Genomic analysis of the necrotrophic fungal pathogens Sclerotinia sclerotiorum and Botrytis cinerea.</title>
        <authorList>
            <person name="Amselem J."/>
            <person name="Cuomo C.A."/>
            <person name="van Kan J.A."/>
            <person name="Viaud M."/>
            <person name="Benito E.P."/>
            <person name="Couloux A."/>
            <person name="Coutinho P.M."/>
            <person name="de Vries R.P."/>
            <person name="Dyer P.S."/>
            <person name="Fillinger S."/>
            <person name="Fournier E."/>
            <person name="Gout L."/>
            <person name="Hahn M."/>
            <person name="Kohn L."/>
            <person name="Lapalu N."/>
            <person name="Plummer K.M."/>
            <person name="Pradier J.M."/>
            <person name="Quevillon E."/>
            <person name="Sharon A."/>
            <person name="Simon A."/>
            <person name="ten Have A."/>
            <person name="Tudzynski B."/>
            <person name="Tudzynski P."/>
            <person name="Wincker P."/>
            <person name="Andrew M."/>
            <person name="Anthouard V."/>
            <person name="Beever R.E."/>
            <person name="Beffa R."/>
            <person name="Benoit I."/>
            <person name="Bouzid O."/>
            <person name="Brault B."/>
            <person name="Chen Z."/>
            <person name="Choquer M."/>
            <person name="Collemare J."/>
            <person name="Cotton P."/>
            <person name="Danchin E.G."/>
            <person name="Da Silva C."/>
            <person name="Gautier A."/>
            <person name="Giraud C."/>
            <person name="Giraud T."/>
            <person name="Gonzalez C."/>
            <person name="Grossetete S."/>
            <person name="Guldener U."/>
            <person name="Henrissat B."/>
            <person name="Howlett B.J."/>
            <person name="Kodira C."/>
            <person name="Kretschmer M."/>
            <person name="Lappartient A."/>
            <person name="Leroch M."/>
            <person name="Levis C."/>
            <person name="Mauceli E."/>
            <person name="Neuveglise C."/>
            <person name="Oeser B."/>
            <person name="Pearson M."/>
            <person name="Poulain J."/>
            <person name="Poussereau N."/>
            <person name="Quesneville H."/>
            <person name="Rascle C."/>
            <person name="Schumacher J."/>
            <person name="Segurens B."/>
            <person name="Sexton A."/>
            <person name="Silva E."/>
            <person name="Sirven C."/>
            <person name="Soanes D.M."/>
            <person name="Talbot N.J."/>
            <person name="Templeton M."/>
            <person name="Yandava C."/>
            <person name="Yarden O."/>
            <person name="Zeng Q."/>
            <person name="Rollins J.A."/>
            <person name="Lebrun M.H."/>
            <person name="Dickman M."/>
        </authorList>
    </citation>
    <scope>NUCLEOTIDE SEQUENCE [LARGE SCALE GENOMIC DNA]</scope>
    <source>
        <strain evidence="1 2">B05.10</strain>
    </source>
</reference>
<dbReference type="OrthoDB" id="2422134at2759"/>
<keyword evidence="2" id="KW-1185">Reference proteome</keyword>
<dbReference type="EMBL" id="CP009810">
    <property type="protein sequence ID" value="ATZ50531.1"/>
    <property type="molecule type" value="Genomic_DNA"/>
</dbReference>
<protein>
    <submittedName>
        <fullName evidence="1">Uncharacterized protein</fullName>
    </submittedName>
</protein>
<dbReference type="AlphaFoldDB" id="A0A384JJ94"/>
<dbReference type="VEuPathDB" id="FungiDB:Bcin06g00320"/>
<proteinExistence type="predicted"/>
<dbReference type="PANTHER" id="PTHR38123">
    <property type="entry name" value="CELL WALL SERINE-THREONINE-RICH GALACTOMANNOPROTEIN MP1 (AFU_ORTHOLOGUE AFUA_4G03240)"/>
    <property type="match status" value="1"/>
</dbReference>
<dbReference type="GO" id="GO:0005576">
    <property type="term" value="C:extracellular region"/>
    <property type="evidence" value="ECO:0007669"/>
    <property type="project" value="TreeGrafter"/>
</dbReference>
<accession>A0A384JJ94</accession>
<name>A0A384JJ94_BOTFB</name>
<evidence type="ECO:0000313" key="1">
    <source>
        <dbReference type="EMBL" id="ATZ50531.1"/>
    </source>
</evidence>
<dbReference type="RefSeq" id="XP_024549069.1">
    <property type="nucleotide sequence ID" value="XM_024693282.1"/>
</dbReference>
<reference evidence="1 2" key="2">
    <citation type="journal article" date="2012" name="Eukaryot. Cell">
        <title>Genome update of Botrytis cinerea strains B05.10 and T4.</title>
        <authorList>
            <person name="Staats M."/>
            <person name="van Kan J.A."/>
        </authorList>
    </citation>
    <scope>NUCLEOTIDE SEQUENCE [LARGE SCALE GENOMIC DNA]</scope>
    <source>
        <strain evidence="1 2">B05.10</strain>
    </source>
</reference>
<sequence length="193" mass="20504">MQVNISGKMLVQGWEWLTIDEGSLTTLLLWPSIVLALTTVTQVKNDITTLDNNVQALTSQTALYNGGLLPATPLLGSLTAVYLSLLQGVTDSALLPSSISESDAQSLIEHVNITLAIDNPIAVNTLKGKKALFKEQGLDGAIVAGLGLLLAGHEAFTNNVLQRLPEDQSADGQEVTQLITVALTDGIHYFESP</sequence>
<dbReference type="Pfam" id="PF12296">
    <property type="entry name" value="HsbA"/>
    <property type="match status" value="1"/>
</dbReference>
<gene>
    <name evidence="1" type="ORF">BCIN_06g00320</name>
</gene>
<evidence type="ECO:0000313" key="2">
    <source>
        <dbReference type="Proteomes" id="UP000001798"/>
    </source>
</evidence>
<dbReference type="KEGG" id="bfu:BCIN_06g00320"/>
<dbReference type="GeneID" id="5440873"/>
<reference evidence="1 2" key="3">
    <citation type="journal article" date="2017" name="Mol. Plant Pathol.">
        <title>A gapless genome sequence of the fungus Botrytis cinerea.</title>
        <authorList>
            <person name="Van Kan J.A."/>
            <person name="Stassen J.H."/>
            <person name="Mosbach A."/>
            <person name="Van Der Lee T.A."/>
            <person name="Faino L."/>
            <person name="Farmer A.D."/>
            <person name="Papasotiriou D.G."/>
            <person name="Zhou S."/>
            <person name="Seidl M.F."/>
            <person name="Cottam E."/>
            <person name="Edel D."/>
            <person name="Hahn M."/>
            <person name="Schwartz D.C."/>
            <person name="Dietrich R.A."/>
            <person name="Widdison S."/>
            <person name="Scalliet G."/>
        </authorList>
    </citation>
    <scope>NUCLEOTIDE SEQUENCE [LARGE SCALE GENOMIC DNA]</scope>
    <source>
        <strain evidence="1 2">B05.10</strain>
    </source>
</reference>
<dbReference type="PANTHER" id="PTHR38123:SF1">
    <property type="entry name" value="HYDROPHOBIC SURFACE BINDING PROTEIN"/>
    <property type="match status" value="1"/>
</dbReference>
<organism evidence="1 2">
    <name type="scientific">Botryotinia fuckeliana (strain B05.10)</name>
    <name type="common">Noble rot fungus</name>
    <name type="synonym">Botrytis cinerea</name>
    <dbReference type="NCBI Taxonomy" id="332648"/>
    <lineage>
        <taxon>Eukaryota</taxon>
        <taxon>Fungi</taxon>
        <taxon>Dikarya</taxon>
        <taxon>Ascomycota</taxon>
        <taxon>Pezizomycotina</taxon>
        <taxon>Leotiomycetes</taxon>
        <taxon>Helotiales</taxon>
        <taxon>Sclerotiniaceae</taxon>
        <taxon>Botrytis</taxon>
    </lineage>
</organism>